<organism evidence="6 7">
    <name type="scientific">Bathymodiolus azoricus thioautotrophic gill symbiont</name>
    <dbReference type="NCBI Taxonomy" id="235205"/>
    <lineage>
        <taxon>Bacteria</taxon>
        <taxon>Pseudomonadati</taxon>
        <taxon>Pseudomonadota</taxon>
        <taxon>Gammaproteobacteria</taxon>
        <taxon>sulfur-oxidizing symbionts</taxon>
    </lineage>
</organism>
<dbReference type="OrthoDB" id="9802248at2"/>
<sequence>MLEKKYTEKTFTLEILYHVGVYENSIHFIFDHASKTCVIIDPAWEADLFIQRIKDKGYKLTDIWLTHWHGDHINAVDEIIEKIGAKITIGINEVPYLQIKNKVQTVSDGDTIRLGKTNAKIINTPGHTAGGVCYLLDGHLIAGDTLFVYGAGHCSLPDANAIELYHSMQKLKQVDNDTMLHCGHDYGSKIETTMDEQKQGNAWLVIDTQADFVKFVDDMAQGLIAYPTDALNKLEIQAML</sequence>
<gene>
    <name evidence="6" type="ORF">BAZSYMA_ACONTIG06318_1</name>
</gene>
<proteinExistence type="predicted"/>
<dbReference type="InterPro" id="IPR001279">
    <property type="entry name" value="Metallo-B-lactamas"/>
</dbReference>
<dbReference type="SMART" id="SM00849">
    <property type="entry name" value="Lactamase_B"/>
    <property type="match status" value="1"/>
</dbReference>
<dbReference type="PANTHER" id="PTHR46233">
    <property type="entry name" value="HYDROXYACYLGLUTATHIONE HYDROLASE GLOC"/>
    <property type="match status" value="1"/>
</dbReference>
<dbReference type="Gene3D" id="3.60.15.10">
    <property type="entry name" value="Ribonuclease Z/Hydroxyacylglutathione hydrolase-like"/>
    <property type="match status" value="1"/>
</dbReference>
<feature type="domain" description="Metallo-beta-lactamase" evidence="5">
    <location>
        <begin position="23"/>
        <end position="184"/>
    </location>
</feature>
<dbReference type="PANTHER" id="PTHR46233:SF3">
    <property type="entry name" value="HYDROXYACYLGLUTATHIONE HYDROLASE GLOC"/>
    <property type="match status" value="1"/>
</dbReference>
<dbReference type="InterPro" id="IPR051453">
    <property type="entry name" value="MBL_Glyoxalase_II"/>
</dbReference>
<name>A0A1H6KQC6_9GAMM</name>
<dbReference type="RefSeq" id="WP_090715492.1">
    <property type="nucleotide sequence ID" value="NZ_CAESAP020000198.1"/>
</dbReference>
<keyword evidence="4" id="KW-0862">Zinc</keyword>
<dbReference type="GO" id="GO:0046872">
    <property type="term" value="F:metal ion binding"/>
    <property type="evidence" value="ECO:0007669"/>
    <property type="project" value="UniProtKB-KW"/>
</dbReference>
<accession>A0A1H6KQC6</accession>
<dbReference type="InterPro" id="IPR036866">
    <property type="entry name" value="RibonucZ/Hydroxyglut_hydro"/>
</dbReference>
<comment type="cofactor">
    <cofactor evidence="1">
        <name>Zn(2+)</name>
        <dbReference type="ChEBI" id="CHEBI:29105"/>
    </cofactor>
</comment>
<dbReference type="AlphaFoldDB" id="A0A1H6KQC6"/>
<dbReference type="Proteomes" id="UP000198988">
    <property type="component" value="Unassembled WGS sequence"/>
</dbReference>
<evidence type="ECO:0000256" key="1">
    <source>
        <dbReference type="ARBA" id="ARBA00001947"/>
    </source>
</evidence>
<dbReference type="Pfam" id="PF00753">
    <property type="entry name" value="Lactamase_B"/>
    <property type="match status" value="1"/>
</dbReference>
<dbReference type="SUPFAM" id="SSF56281">
    <property type="entry name" value="Metallo-hydrolase/oxidoreductase"/>
    <property type="match status" value="1"/>
</dbReference>
<evidence type="ECO:0000256" key="3">
    <source>
        <dbReference type="ARBA" id="ARBA00022801"/>
    </source>
</evidence>
<dbReference type="GO" id="GO:0016787">
    <property type="term" value="F:hydrolase activity"/>
    <property type="evidence" value="ECO:0007669"/>
    <property type="project" value="UniProtKB-KW"/>
</dbReference>
<evidence type="ECO:0000313" key="6">
    <source>
        <dbReference type="EMBL" id="SEH73775.1"/>
    </source>
</evidence>
<evidence type="ECO:0000256" key="2">
    <source>
        <dbReference type="ARBA" id="ARBA00022723"/>
    </source>
</evidence>
<evidence type="ECO:0000256" key="4">
    <source>
        <dbReference type="ARBA" id="ARBA00022833"/>
    </source>
</evidence>
<keyword evidence="3" id="KW-0378">Hydrolase</keyword>
<evidence type="ECO:0000313" key="7">
    <source>
        <dbReference type="Proteomes" id="UP000198988"/>
    </source>
</evidence>
<keyword evidence="2" id="KW-0479">Metal-binding</keyword>
<evidence type="ECO:0000259" key="5">
    <source>
        <dbReference type="SMART" id="SM00849"/>
    </source>
</evidence>
<dbReference type="EMBL" id="CDSC02000148">
    <property type="protein sequence ID" value="SEH73775.1"/>
    <property type="molecule type" value="Genomic_DNA"/>
</dbReference>
<reference evidence="7" key="1">
    <citation type="submission" date="2016-06" db="EMBL/GenBank/DDBJ databases">
        <authorList>
            <person name="Petersen J."/>
            <person name="Sayavedra L."/>
        </authorList>
    </citation>
    <scope>NUCLEOTIDE SEQUENCE [LARGE SCALE GENOMIC DNA]</scope>
    <source>
        <strain evidence="7">BazSymA</strain>
    </source>
</reference>
<protein>
    <submittedName>
        <fullName evidence="6">Beta-lactamase domain-containing protein</fullName>
    </submittedName>
</protein>